<sequence>MVVHYSPPWANTHIIGIAGSSGSGKTSLAVRIVSALNLPWVVILSMDSFYKSLKPEESARAFKNEYDFDAPSSIDFDVLVERLRDLKQGRKAEIPVYSFEKHQRVEHTTTIYSCHVLILEGIFALYDPRVLELLDMKIFVDTDADVCLARRLARDIKYRGRDIHGAIKQWTAFVKPNFELYVEPQKKNADIMVPRGIENSIAIDMIVKHIQRALLSKSDEHIKTLRALGQGYDADEPLPANVKVLKDTPQLRAMHTILHDEETTREDFVFYFDRLATLLVERGSDHLAFKPKEVQTPQGLTYAGLELSKDVSAVVILRSGGTLEVGLRRVVPDARIGRLLIQSNARTGEPELHYQNLPSSLAKDSVLVLDPQVATGAGALMAVTVLKDHGVDEERIVFVTYLAGLGGLRRLTKVFPKLKIIVGKIQEGFERRWIDERYFGS</sequence>
<dbReference type="OrthoDB" id="738517at2759"/>
<keyword evidence="4 8" id="KW-0808">Transferase</keyword>
<dbReference type="FunFam" id="3.40.50.300:FF:000339">
    <property type="entry name" value="Uridine kinase"/>
    <property type="match status" value="1"/>
</dbReference>
<evidence type="ECO:0000259" key="9">
    <source>
        <dbReference type="Pfam" id="PF00485"/>
    </source>
</evidence>
<dbReference type="Pfam" id="PF14681">
    <property type="entry name" value="UPRTase"/>
    <property type="match status" value="1"/>
</dbReference>
<dbReference type="GO" id="GO:0004849">
    <property type="term" value="F:uridine kinase activity"/>
    <property type="evidence" value="ECO:0007669"/>
    <property type="project" value="UniProtKB-EC"/>
</dbReference>
<evidence type="ECO:0000256" key="6">
    <source>
        <dbReference type="ARBA" id="ARBA00022777"/>
    </source>
</evidence>
<dbReference type="STRING" id="42251.A0A2T6ZXH8"/>
<feature type="domain" description="Phosphoribulokinase/uridine kinase" evidence="9">
    <location>
        <begin position="14"/>
        <end position="201"/>
    </location>
</feature>
<keyword evidence="7 8" id="KW-0067">ATP-binding</keyword>
<keyword evidence="12" id="KW-1185">Reference proteome</keyword>
<dbReference type="NCBIfam" id="TIGR00235">
    <property type="entry name" value="udk"/>
    <property type="match status" value="1"/>
</dbReference>
<dbReference type="PANTHER" id="PTHR10285">
    <property type="entry name" value="URIDINE KINASE"/>
    <property type="match status" value="1"/>
</dbReference>
<dbReference type="Gene3D" id="3.40.50.2020">
    <property type="match status" value="1"/>
</dbReference>
<comment type="similarity">
    <text evidence="3 8">Belongs to the uridine kinase family.</text>
</comment>
<accession>A0A2T6ZXH8</accession>
<keyword evidence="5 8" id="KW-0547">Nucleotide-binding</keyword>
<dbReference type="InterPro" id="IPR029057">
    <property type="entry name" value="PRTase-like"/>
</dbReference>
<dbReference type="GO" id="GO:0044211">
    <property type="term" value="P:CTP salvage"/>
    <property type="evidence" value="ECO:0007669"/>
    <property type="project" value="UniProtKB-UniPathway"/>
</dbReference>
<evidence type="ECO:0000256" key="4">
    <source>
        <dbReference type="ARBA" id="ARBA00022679"/>
    </source>
</evidence>
<dbReference type="UniPathway" id="UPA00574">
    <property type="reaction ID" value="UER00637"/>
</dbReference>
<dbReference type="InterPro" id="IPR000836">
    <property type="entry name" value="PRTase_dom"/>
</dbReference>
<evidence type="ECO:0000256" key="8">
    <source>
        <dbReference type="RuleBase" id="RU003825"/>
    </source>
</evidence>
<dbReference type="FunFam" id="3.40.50.2020:FF:000010">
    <property type="entry name" value="Uridine-cytidine kinase"/>
    <property type="match status" value="1"/>
</dbReference>
<dbReference type="PRINTS" id="PR00988">
    <property type="entry name" value="URIDINKINASE"/>
</dbReference>
<dbReference type="EMBL" id="NESQ01000071">
    <property type="protein sequence ID" value="PUU80193.1"/>
    <property type="molecule type" value="Genomic_DNA"/>
</dbReference>
<evidence type="ECO:0000256" key="3">
    <source>
        <dbReference type="ARBA" id="ARBA00005408"/>
    </source>
</evidence>
<dbReference type="GO" id="GO:0005524">
    <property type="term" value="F:ATP binding"/>
    <property type="evidence" value="ECO:0007669"/>
    <property type="project" value="UniProtKB-KW"/>
</dbReference>
<comment type="catalytic activity">
    <reaction evidence="8">
        <text>cytidine + ATP = CMP + ADP + H(+)</text>
        <dbReference type="Rhea" id="RHEA:24674"/>
        <dbReference type="ChEBI" id="CHEBI:15378"/>
        <dbReference type="ChEBI" id="CHEBI:17562"/>
        <dbReference type="ChEBI" id="CHEBI:30616"/>
        <dbReference type="ChEBI" id="CHEBI:60377"/>
        <dbReference type="ChEBI" id="CHEBI:456216"/>
        <dbReference type="EC" id="2.7.1.48"/>
    </reaction>
</comment>
<organism evidence="11 12">
    <name type="scientific">Tuber borchii</name>
    <name type="common">White truffle</name>
    <dbReference type="NCBI Taxonomy" id="42251"/>
    <lineage>
        <taxon>Eukaryota</taxon>
        <taxon>Fungi</taxon>
        <taxon>Dikarya</taxon>
        <taxon>Ascomycota</taxon>
        <taxon>Pezizomycotina</taxon>
        <taxon>Pezizomycetes</taxon>
        <taxon>Pezizales</taxon>
        <taxon>Tuberaceae</taxon>
        <taxon>Tuber</taxon>
    </lineage>
</organism>
<gene>
    <name evidence="11" type="ORF">B9Z19DRAFT_1079980</name>
</gene>
<evidence type="ECO:0000313" key="12">
    <source>
        <dbReference type="Proteomes" id="UP000244722"/>
    </source>
</evidence>
<proteinExistence type="inferred from homology"/>
<dbReference type="InterPro" id="IPR027417">
    <property type="entry name" value="P-loop_NTPase"/>
</dbReference>
<comment type="pathway">
    <text evidence="1 8">Pyrimidine metabolism; UMP biosynthesis via salvage pathway; UMP from uridine: step 1/1.</text>
</comment>
<feature type="domain" description="Phosphoribosyltransferase" evidence="10">
    <location>
        <begin position="247"/>
        <end position="429"/>
    </location>
</feature>
<dbReference type="AlphaFoldDB" id="A0A2T6ZXH8"/>
<keyword evidence="6 8" id="KW-0418">Kinase</keyword>
<dbReference type="CDD" id="cd06223">
    <property type="entry name" value="PRTases_typeI"/>
    <property type="match status" value="1"/>
</dbReference>
<dbReference type="GO" id="GO:0044206">
    <property type="term" value="P:UMP salvage"/>
    <property type="evidence" value="ECO:0007669"/>
    <property type="project" value="UniProtKB-UniPathway"/>
</dbReference>
<comment type="pathway">
    <text evidence="2 8">Pyrimidine metabolism; CTP biosynthesis via salvage pathway; CTP from cytidine: step 1/3.</text>
</comment>
<evidence type="ECO:0000256" key="2">
    <source>
        <dbReference type="ARBA" id="ARBA00004784"/>
    </source>
</evidence>
<dbReference type="UniPathway" id="UPA00579">
    <property type="reaction ID" value="UER00640"/>
</dbReference>
<evidence type="ECO:0000313" key="11">
    <source>
        <dbReference type="EMBL" id="PUU80193.1"/>
    </source>
</evidence>
<evidence type="ECO:0000256" key="7">
    <source>
        <dbReference type="ARBA" id="ARBA00022840"/>
    </source>
</evidence>
<evidence type="ECO:0000256" key="5">
    <source>
        <dbReference type="ARBA" id="ARBA00022741"/>
    </source>
</evidence>
<comment type="caution">
    <text evidence="11">The sequence shown here is derived from an EMBL/GenBank/DDBJ whole genome shotgun (WGS) entry which is preliminary data.</text>
</comment>
<protein>
    <recommendedName>
        <fullName evidence="8">Uridine kinase</fullName>
        <ecNumber evidence="8">2.7.1.48</ecNumber>
    </recommendedName>
</protein>
<dbReference type="InterPro" id="IPR006083">
    <property type="entry name" value="PRK/URK"/>
</dbReference>
<dbReference type="InterPro" id="IPR000764">
    <property type="entry name" value="Uridine_kinase-like"/>
</dbReference>
<name>A0A2T6ZXH8_TUBBO</name>
<dbReference type="EC" id="2.7.1.48" evidence="8"/>
<evidence type="ECO:0000256" key="1">
    <source>
        <dbReference type="ARBA" id="ARBA00004690"/>
    </source>
</evidence>
<evidence type="ECO:0000259" key="10">
    <source>
        <dbReference type="Pfam" id="PF14681"/>
    </source>
</evidence>
<reference evidence="11 12" key="1">
    <citation type="submission" date="2017-04" db="EMBL/GenBank/DDBJ databases">
        <title>Draft genome sequence of Tuber borchii Vittad., a whitish edible truffle.</title>
        <authorList>
            <consortium name="DOE Joint Genome Institute"/>
            <person name="Murat C."/>
            <person name="Kuo A."/>
            <person name="Barry K.W."/>
            <person name="Clum A."/>
            <person name="Dockter R.B."/>
            <person name="Fauchery L."/>
            <person name="Iotti M."/>
            <person name="Kohler A."/>
            <person name="Labutti K."/>
            <person name="Lindquist E.A."/>
            <person name="Lipzen A."/>
            <person name="Ohm R.A."/>
            <person name="Wang M."/>
            <person name="Grigoriev I.V."/>
            <person name="Zambonelli A."/>
            <person name="Martin F.M."/>
        </authorList>
    </citation>
    <scope>NUCLEOTIDE SEQUENCE [LARGE SCALE GENOMIC DNA]</scope>
    <source>
        <strain evidence="11 12">Tbo3840</strain>
    </source>
</reference>
<dbReference type="SUPFAM" id="SSF52540">
    <property type="entry name" value="P-loop containing nucleoside triphosphate hydrolases"/>
    <property type="match status" value="1"/>
</dbReference>
<dbReference type="Pfam" id="PF00485">
    <property type="entry name" value="PRK"/>
    <property type="match status" value="1"/>
</dbReference>
<dbReference type="GO" id="GO:0043771">
    <property type="term" value="F:cytidine kinase activity"/>
    <property type="evidence" value="ECO:0007669"/>
    <property type="project" value="RHEA"/>
</dbReference>
<comment type="catalytic activity">
    <reaction evidence="8">
        <text>uridine + ATP = UMP + ADP + H(+)</text>
        <dbReference type="Rhea" id="RHEA:16825"/>
        <dbReference type="ChEBI" id="CHEBI:15378"/>
        <dbReference type="ChEBI" id="CHEBI:16704"/>
        <dbReference type="ChEBI" id="CHEBI:30616"/>
        <dbReference type="ChEBI" id="CHEBI:57865"/>
        <dbReference type="ChEBI" id="CHEBI:456216"/>
        <dbReference type="EC" id="2.7.1.48"/>
    </reaction>
</comment>
<dbReference type="CDD" id="cd02023">
    <property type="entry name" value="UMPK"/>
    <property type="match status" value="1"/>
</dbReference>
<dbReference type="Gene3D" id="3.40.50.300">
    <property type="entry name" value="P-loop containing nucleotide triphosphate hydrolases"/>
    <property type="match status" value="1"/>
</dbReference>
<dbReference type="NCBIfam" id="NF004018">
    <property type="entry name" value="PRK05480.1"/>
    <property type="match status" value="1"/>
</dbReference>
<dbReference type="Proteomes" id="UP000244722">
    <property type="component" value="Unassembled WGS sequence"/>
</dbReference>
<dbReference type="SUPFAM" id="SSF53271">
    <property type="entry name" value="PRTase-like"/>
    <property type="match status" value="1"/>
</dbReference>